<proteinExistence type="predicted"/>
<dbReference type="InterPro" id="IPR002048">
    <property type="entry name" value="EF_hand_dom"/>
</dbReference>
<dbReference type="CDD" id="cd00051">
    <property type="entry name" value="EFh"/>
    <property type="match status" value="2"/>
</dbReference>
<evidence type="ECO:0000313" key="4">
    <source>
        <dbReference type="EMBL" id="TVU45356.1"/>
    </source>
</evidence>
<evidence type="ECO:0000313" key="6">
    <source>
        <dbReference type="Proteomes" id="UP000324897"/>
    </source>
</evidence>
<feature type="domain" description="EF-hand" evidence="3">
    <location>
        <begin position="12"/>
        <end position="47"/>
    </location>
</feature>
<evidence type="ECO:0000313" key="5">
    <source>
        <dbReference type="EMBL" id="TVU45369.1"/>
    </source>
</evidence>
<evidence type="ECO:0000259" key="3">
    <source>
        <dbReference type="PROSITE" id="PS50222"/>
    </source>
</evidence>
<dbReference type="SMART" id="SM00054">
    <property type="entry name" value="EFh"/>
    <property type="match status" value="4"/>
</dbReference>
<feature type="domain" description="EF-hand" evidence="3">
    <location>
        <begin position="48"/>
        <end position="83"/>
    </location>
</feature>
<name>A0A5J9WAK3_9POAL</name>
<dbReference type="Pfam" id="PF13499">
    <property type="entry name" value="EF-hand_7"/>
    <property type="match status" value="2"/>
</dbReference>
<feature type="domain" description="EF-hand" evidence="3">
    <location>
        <begin position="85"/>
        <end position="120"/>
    </location>
</feature>
<dbReference type="Gene3D" id="1.10.238.10">
    <property type="entry name" value="EF-hand"/>
    <property type="match status" value="3"/>
</dbReference>
<dbReference type="EMBL" id="RWGY01000004">
    <property type="protein sequence ID" value="TVU45356.1"/>
    <property type="molecule type" value="Genomic_DNA"/>
</dbReference>
<dbReference type="PANTHER" id="PTHR23048">
    <property type="entry name" value="MYOSIN LIGHT CHAIN 1, 3"/>
    <property type="match status" value="1"/>
</dbReference>
<dbReference type="InterPro" id="IPR011992">
    <property type="entry name" value="EF-hand-dom_pair"/>
</dbReference>
<feature type="domain" description="EF-hand" evidence="3">
    <location>
        <begin position="121"/>
        <end position="153"/>
    </location>
</feature>
<dbReference type="EMBL" id="RWGY01000004">
    <property type="protein sequence ID" value="TVU45369.1"/>
    <property type="molecule type" value="Genomic_DNA"/>
</dbReference>
<dbReference type="InterPro" id="IPR050230">
    <property type="entry name" value="CALM/Myosin/TropC-like"/>
</dbReference>
<keyword evidence="1" id="KW-0677">Repeat</keyword>
<dbReference type="Gramene" id="TVU45369">
    <property type="protein sequence ID" value="TVU45369"/>
    <property type="gene ID" value="EJB05_04856"/>
</dbReference>
<organism evidence="5 6">
    <name type="scientific">Eragrostis curvula</name>
    <name type="common">weeping love grass</name>
    <dbReference type="NCBI Taxonomy" id="38414"/>
    <lineage>
        <taxon>Eukaryota</taxon>
        <taxon>Viridiplantae</taxon>
        <taxon>Streptophyta</taxon>
        <taxon>Embryophyta</taxon>
        <taxon>Tracheophyta</taxon>
        <taxon>Spermatophyta</taxon>
        <taxon>Magnoliopsida</taxon>
        <taxon>Liliopsida</taxon>
        <taxon>Poales</taxon>
        <taxon>Poaceae</taxon>
        <taxon>PACMAD clade</taxon>
        <taxon>Chloridoideae</taxon>
        <taxon>Eragrostideae</taxon>
        <taxon>Eragrostidinae</taxon>
        <taxon>Eragrostis</taxon>
    </lineage>
</organism>
<gene>
    <name evidence="4" type="ORF">EJB05_04843</name>
    <name evidence="5" type="ORF">EJB05_04856</name>
</gene>
<reference evidence="5 6" key="1">
    <citation type="journal article" date="2019" name="Sci. Rep.">
        <title>A high-quality genome of Eragrostis curvula grass provides insights into Poaceae evolution and supports new strategies to enhance forage quality.</title>
        <authorList>
            <person name="Carballo J."/>
            <person name="Santos B.A.C.M."/>
            <person name="Zappacosta D."/>
            <person name="Garbus I."/>
            <person name="Selva J.P."/>
            <person name="Gallo C.A."/>
            <person name="Diaz A."/>
            <person name="Albertini E."/>
            <person name="Caccamo M."/>
            <person name="Echenique V."/>
        </authorList>
    </citation>
    <scope>NUCLEOTIDE SEQUENCE [LARGE SCALE GENOMIC DNA]</scope>
    <source>
        <strain evidence="6">cv. Victoria</strain>
        <tissue evidence="5">Leaf</tissue>
    </source>
</reference>
<dbReference type="GO" id="GO:0016460">
    <property type="term" value="C:myosin II complex"/>
    <property type="evidence" value="ECO:0007669"/>
    <property type="project" value="TreeGrafter"/>
</dbReference>
<protein>
    <recommendedName>
        <fullName evidence="3">EF-hand domain-containing protein</fullName>
    </recommendedName>
</protein>
<dbReference type="AlphaFoldDB" id="A0A5J9WAK3"/>
<dbReference type="PANTHER" id="PTHR23048:SF0">
    <property type="entry name" value="CALMODULIN LIKE 3"/>
    <property type="match status" value="1"/>
</dbReference>
<dbReference type="OrthoDB" id="26525at2759"/>
<dbReference type="FunFam" id="1.10.238.10:FF:000003">
    <property type="entry name" value="Calmodulin A"/>
    <property type="match status" value="1"/>
</dbReference>
<comment type="caution">
    <text evidence="5">The sequence shown here is derived from an EMBL/GenBank/DDBJ whole genome shotgun (WGS) entry which is preliminary data.</text>
</comment>
<dbReference type="Proteomes" id="UP000324897">
    <property type="component" value="Chromosome 5"/>
</dbReference>
<dbReference type="PROSITE" id="PS00018">
    <property type="entry name" value="EF_HAND_1"/>
    <property type="match status" value="4"/>
</dbReference>
<evidence type="ECO:0000256" key="1">
    <source>
        <dbReference type="ARBA" id="ARBA00022737"/>
    </source>
</evidence>
<dbReference type="SUPFAM" id="SSF47473">
    <property type="entry name" value="EF-hand"/>
    <property type="match status" value="1"/>
</dbReference>
<dbReference type="GO" id="GO:0005509">
    <property type="term" value="F:calcium ion binding"/>
    <property type="evidence" value="ECO:0007669"/>
    <property type="project" value="InterPro"/>
</dbReference>
<accession>A0A5J9WAK3</accession>
<keyword evidence="6" id="KW-1185">Reference proteome</keyword>
<dbReference type="Gramene" id="TVU45356">
    <property type="protein sequence ID" value="TVU45356"/>
    <property type="gene ID" value="EJB05_04843"/>
</dbReference>
<dbReference type="InterPro" id="IPR018247">
    <property type="entry name" value="EF_Hand_1_Ca_BS"/>
</dbReference>
<dbReference type="PROSITE" id="PS50222">
    <property type="entry name" value="EF_HAND_2"/>
    <property type="match status" value="4"/>
</dbReference>
<sequence>MAGPGAANLTQEQIDALKEVFNFFDKNGDGYITSEELGSVMSSLGQNLSESELQDMIKVVDADCNGTVDFSEFLNLMAYKLKDPDSEEELREAFNLFDTDQNGYISAAELRQGMANLGEKLTDKEVEEMIQEADKDGDGLVSYEEFKRMMLRK</sequence>
<keyword evidence="2" id="KW-0106">Calcium</keyword>
<evidence type="ECO:0000256" key="2">
    <source>
        <dbReference type="ARBA" id="ARBA00022837"/>
    </source>
</evidence>